<sequence length="78" mass="8674">MSHTTRLPLSSGFSSGLLLPLARWVRDGLHALGQELRRREAIRVLGEAEDRMLADIGITRSAIEAAVLRGRRWRGSPL</sequence>
<comment type="caution">
    <text evidence="2">The sequence shown here is derived from an EMBL/GenBank/DDBJ whole genome shotgun (WGS) entry which is preliminary data.</text>
</comment>
<dbReference type="Pfam" id="PF06568">
    <property type="entry name" value="YjiS-like"/>
    <property type="match status" value="1"/>
</dbReference>
<dbReference type="RefSeq" id="WP_211852508.1">
    <property type="nucleotide sequence ID" value="NZ_JAAGBB010000011.1"/>
</dbReference>
<proteinExistence type="predicted"/>
<evidence type="ECO:0000259" key="1">
    <source>
        <dbReference type="Pfam" id="PF06568"/>
    </source>
</evidence>
<dbReference type="EMBL" id="JAAGBB010000011">
    <property type="protein sequence ID" value="MBR0664836.1"/>
    <property type="molecule type" value="Genomic_DNA"/>
</dbReference>
<name>A0ABS5EX02_9PROT</name>
<dbReference type="Proteomes" id="UP001196870">
    <property type="component" value="Unassembled WGS sequence"/>
</dbReference>
<evidence type="ECO:0000313" key="3">
    <source>
        <dbReference type="Proteomes" id="UP001196870"/>
    </source>
</evidence>
<organism evidence="2 3">
    <name type="scientific">Plastoroseomonas hellenica</name>
    <dbReference type="NCBI Taxonomy" id="2687306"/>
    <lineage>
        <taxon>Bacteria</taxon>
        <taxon>Pseudomonadati</taxon>
        <taxon>Pseudomonadota</taxon>
        <taxon>Alphaproteobacteria</taxon>
        <taxon>Acetobacterales</taxon>
        <taxon>Acetobacteraceae</taxon>
        <taxon>Plastoroseomonas</taxon>
    </lineage>
</organism>
<dbReference type="InterPro" id="IPR009506">
    <property type="entry name" value="YjiS-like"/>
</dbReference>
<gene>
    <name evidence="2" type="ORF">GXW71_10780</name>
</gene>
<reference evidence="3" key="1">
    <citation type="journal article" date="2021" name="Syst. Appl. Microbiol.">
        <title>Roseomonas hellenica sp. nov., isolated from roots of wild-growing Alkanna tinctoria.</title>
        <authorList>
            <person name="Rat A."/>
            <person name="Naranjo H.D."/>
            <person name="Lebbe L."/>
            <person name="Cnockaert M."/>
            <person name="Krigas N."/>
            <person name="Grigoriadou K."/>
            <person name="Maloupa E."/>
            <person name="Willems A."/>
        </authorList>
    </citation>
    <scope>NUCLEOTIDE SEQUENCE [LARGE SCALE GENOMIC DNA]</scope>
    <source>
        <strain evidence="3">LMG 31523</strain>
    </source>
</reference>
<evidence type="ECO:0000313" key="2">
    <source>
        <dbReference type="EMBL" id="MBR0664836.1"/>
    </source>
</evidence>
<accession>A0ABS5EX02</accession>
<protein>
    <submittedName>
        <fullName evidence="2">DUF1127 domain-containing protein</fullName>
    </submittedName>
</protein>
<keyword evidence="3" id="KW-1185">Reference proteome</keyword>
<feature type="domain" description="YjiS-like" evidence="1">
    <location>
        <begin position="30"/>
        <end position="64"/>
    </location>
</feature>